<protein>
    <submittedName>
        <fullName evidence="2">Uncharacterized protein</fullName>
    </submittedName>
</protein>
<sequence>MDPNHSMLNSMSKEVKIRKGVEANQRRRPQSKTFKIRRMTTMRRHSSSNILCKKDSSFIAQPNMHIHRVEGLL</sequence>
<comment type="caution">
    <text evidence="2">The sequence shown here is derived from an EMBL/GenBank/DDBJ whole genome shotgun (WGS) entry which is preliminary data.</text>
</comment>
<dbReference type="EMBL" id="JAIQCV010000011">
    <property type="protein sequence ID" value="KAH1047415.1"/>
    <property type="molecule type" value="Genomic_DNA"/>
</dbReference>
<organism evidence="2 3">
    <name type="scientific">Gossypium stocksii</name>
    <dbReference type="NCBI Taxonomy" id="47602"/>
    <lineage>
        <taxon>Eukaryota</taxon>
        <taxon>Viridiplantae</taxon>
        <taxon>Streptophyta</taxon>
        <taxon>Embryophyta</taxon>
        <taxon>Tracheophyta</taxon>
        <taxon>Spermatophyta</taxon>
        <taxon>Magnoliopsida</taxon>
        <taxon>eudicotyledons</taxon>
        <taxon>Gunneridae</taxon>
        <taxon>Pentapetalae</taxon>
        <taxon>rosids</taxon>
        <taxon>malvids</taxon>
        <taxon>Malvales</taxon>
        <taxon>Malvaceae</taxon>
        <taxon>Malvoideae</taxon>
        <taxon>Gossypium</taxon>
    </lineage>
</organism>
<feature type="region of interest" description="Disordered" evidence="1">
    <location>
        <begin position="1"/>
        <end position="49"/>
    </location>
</feature>
<feature type="compositionally biased region" description="Basic residues" evidence="1">
    <location>
        <begin position="26"/>
        <end position="46"/>
    </location>
</feature>
<gene>
    <name evidence="2" type="ORF">J1N35_038199</name>
</gene>
<reference evidence="2 3" key="1">
    <citation type="journal article" date="2021" name="Plant Biotechnol. J.">
        <title>Multi-omics assisted identification of the key and species-specific regulatory components of drought-tolerant mechanisms in Gossypium stocksii.</title>
        <authorList>
            <person name="Yu D."/>
            <person name="Ke L."/>
            <person name="Zhang D."/>
            <person name="Wu Y."/>
            <person name="Sun Y."/>
            <person name="Mei J."/>
            <person name="Sun J."/>
            <person name="Sun Y."/>
        </authorList>
    </citation>
    <scope>NUCLEOTIDE SEQUENCE [LARGE SCALE GENOMIC DNA]</scope>
    <source>
        <strain evidence="3">cv. E1</strain>
        <tissue evidence="2">Leaf</tissue>
    </source>
</reference>
<dbReference type="Proteomes" id="UP000828251">
    <property type="component" value="Unassembled WGS sequence"/>
</dbReference>
<evidence type="ECO:0000313" key="2">
    <source>
        <dbReference type="EMBL" id="KAH1047415.1"/>
    </source>
</evidence>
<feature type="compositionally biased region" description="Basic and acidic residues" evidence="1">
    <location>
        <begin position="13"/>
        <end position="25"/>
    </location>
</feature>
<name>A0A9D3ULY3_9ROSI</name>
<evidence type="ECO:0000313" key="3">
    <source>
        <dbReference type="Proteomes" id="UP000828251"/>
    </source>
</evidence>
<proteinExistence type="predicted"/>
<dbReference type="AlphaFoldDB" id="A0A9D3ULY3"/>
<accession>A0A9D3ULY3</accession>
<evidence type="ECO:0000256" key="1">
    <source>
        <dbReference type="SAM" id="MobiDB-lite"/>
    </source>
</evidence>
<feature type="compositionally biased region" description="Polar residues" evidence="1">
    <location>
        <begin position="1"/>
        <end position="12"/>
    </location>
</feature>
<keyword evidence="3" id="KW-1185">Reference proteome</keyword>